<dbReference type="AlphaFoldDB" id="A0A448X1L2"/>
<evidence type="ECO:0000313" key="1">
    <source>
        <dbReference type="EMBL" id="VEL25443.1"/>
    </source>
</evidence>
<keyword evidence="2" id="KW-1185">Reference proteome</keyword>
<name>A0A448X1L2_9PLAT</name>
<reference evidence="1" key="1">
    <citation type="submission" date="2018-11" db="EMBL/GenBank/DDBJ databases">
        <authorList>
            <consortium name="Pathogen Informatics"/>
        </authorList>
    </citation>
    <scope>NUCLEOTIDE SEQUENCE</scope>
</reference>
<evidence type="ECO:0000313" key="2">
    <source>
        <dbReference type="Proteomes" id="UP000784294"/>
    </source>
</evidence>
<comment type="caution">
    <text evidence="1">The sequence shown here is derived from an EMBL/GenBank/DDBJ whole genome shotgun (WGS) entry which is preliminary data.</text>
</comment>
<organism evidence="1 2">
    <name type="scientific">Protopolystoma xenopodis</name>
    <dbReference type="NCBI Taxonomy" id="117903"/>
    <lineage>
        <taxon>Eukaryota</taxon>
        <taxon>Metazoa</taxon>
        <taxon>Spiralia</taxon>
        <taxon>Lophotrochozoa</taxon>
        <taxon>Platyhelminthes</taxon>
        <taxon>Monogenea</taxon>
        <taxon>Polyopisthocotylea</taxon>
        <taxon>Polystomatidea</taxon>
        <taxon>Polystomatidae</taxon>
        <taxon>Protopolystoma</taxon>
    </lineage>
</organism>
<gene>
    <name evidence="1" type="ORF">PXEA_LOCUS18883</name>
</gene>
<accession>A0A448X1L2</accession>
<sequence>MSLFADRHCESAILAPIFPPSTVLLDQSTYSGRAPRPSHWPLLSSQCATDFPHKTVSITCLIRLAPHTHTPPHTHTHNSSCFCEDSLCRFTLSTASLHEVPVEEVVILWPPLAASPTVAGPEREAT</sequence>
<proteinExistence type="predicted"/>
<protein>
    <submittedName>
        <fullName evidence="1">Uncharacterized protein</fullName>
    </submittedName>
</protein>
<dbReference type="EMBL" id="CAAALY010073995">
    <property type="protein sequence ID" value="VEL25443.1"/>
    <property type="molecule type" value="Genomic_DNA"/>
</dbReference>
<dbReference type="Proteomes" id="UP000784294">
    <property type="component" value="Unassembled WGS sequence"/>
</dbReference>